<dbReference type="SMART" id="SM00717">
    <property type="entry name" value="SANT"/>
    <property type="match status" value="1"/>
</dbReference>
<dbReference type="GO" id="GO:0000978">
    <property type="term" value="F:RNA polymerase II cis-regulatory region sequence-specific DNA binding"/>
    <property type="evidence" value="ECO:0007669"/>
    <property type="project" value="EnsemblFungi"/>
</dbReference>
<dbReference type="InterPro" id="IPR052833">
    <property type="entry name" value="Telomeric_DNA-bd_trans-reg"/>
</dbReference>
<gene>
    <name evidence="7" type="ORF">AGOS_ACR096W</name>
</gene>
<name>Q75C21_EREGS</name>
<dbReference type="AlphaFoldDB" id="Q75C21"/>
<dbReference type="Proteomes" id="UP000000591">
    <property type="component" value="Chromosome III"/>
</dbReference>
<dbReference type="EMBL" id="AE016816">
    <property type="protein sequence ID" value="AAS51322.1"/>
    <property type="molecule type" value="Genomic_DNA"/>
</dbReference>
<dbReference type="Pfam" id="PF08558">
    <property type="entry name" value="TRF"/>
    <property type="match status" value="1"/>
</dbReference>
<dbReference type="STRING" id="284811.Q75C21"/>
<dbReference type="InterPro" id="IPR017930">
    <property type="entry name" value="Myb_dom"/>
</dbReference>
<dbReference type="PROSITE" id="PS51294">
    <property type="entry name" value="HTH_MYB"/>
    <property type="match status" value="1"/>
</dbReference>
<feature type="domain" description="Myb-like" evidence="5">
    <location>
        <begin position="402"/>
        <end position="462"/>
    </location>
</feature>
<dbReference type="OMA" id="RNWKLKY"/>
<dbReference type="GO" id="GO:0032211">
    <property type="term" value="P:negative regulation of telomere maintenance via telomerase"/>
    <property type="evidence" value="ECO:0007669"/>
    <property type="project" value="EnsemblFungi"/>
</dbReference>
<dbReference type="GO" id="GO:0000981">
    <property type="term" value="F:DNA-binding transcription factor activity, RNA polymerase II-specific"/>
    <property type="evidence" value="ECO:0007669"/>
    <property type="project" value="EnsemblFungi"/>
</dbReference>
<evidence type="ECO:0000259" key="6">
    <source>
        <dbReference type="PROSITE" id="PS51294"/>
    </source>
</evidence>
<dbReference type="GO" id="GO:0003691">
    <property type="term" value="F:double-stranded telomeric DNA binding"/>
    <property type="evidence" value="ECO:0000318"/>
    <property type="project" value="GO_Central"/>
</dbReference>
<dbReference type="FunCoup" id="Q75C21">
    <property type="interactions" value="619"/>
</dbReference>
<keyword evidence="8" id="KW-1185">Reference proteome</keyword>
<dbReference type="KEGG" id="ago:AGOS_ACR096W"/>
<protein>
    <submittedName>
        <fullName evidence="7">ACR096Wp</fullName>
    </submittedName>
</protein>
<dbReference type="PANTHER" id="PTHR47807">
    <property type="entry name" value="PROTEIN TBF1"/>
    <property type="match status" value="1"/>
</dbReference>
<dbReference type="CDD" id="cd11660">
    <property type="entry name" value="SANT_TRF"/>
    <property type="match status" value="1"/>
</dbReference>
<evidence type="ECO:0000313" key="7">
    <source>
        <dbReference type="EMBL" id="AAS51322.1"/>
    </source>
</evidence>
<evidence type="ECO:0000256" key="1">
    <source>
        <dbReference type="ARBA" id="ARBA00023125"/>
    </source>
</evidence>
<dbReference type="eggNOG" id="ENOG502QRT9">
    <property type="taxonomic scope" value="Eukaryota"/>
</dbReference>
<dbReference type="GO" id="GO:0001015">
    <property type="term" value="P:snoRNA transcription by RNA polymerase II"/>
    <property type="evidence" value="ECO:0007669"/>
    <property type="project" value="EnsemblFungi"/>
</dbReference>
<dbReference type="GO" id="GO:0000781">
    <property type="term" value="C:chromosome, telomeric region"/>
    <property type="evidence" value="ECO:0007669"/>
    <property type="project" value="EnsemblFungi"/>
</dbReference>
<reference evidence="7 8" key="1">
    <citation type="journal article" date="2004" name="Science">
        <title>The Ashbya gossypii genome as a tool for mapping the ancient Saccharomyces cerevisiae genome.</title>
        <authorList>
            <person name="Dietrich F.S."/>
            <person name="Voegeli S."/>
            <person name="Brachat S."/>
            <person name="Lerch A."/>
            <person name="Gates K."/>
            <person name="Steiner S."/>
            <person name="Mohr C."/>
            <person name="Pohlmann R."/>
            <person name="Luedi P."/>
            <person name="Choi S."/>
            <person name="Wing R.A."/>
            <person name="Flavier A."/>
            <person name="Gaffney T.D."/>
            <person name="Philippsen P."/>
        </authorList>
    </citation>
    <scope>NUCLEOTIDE SEQUENCE [LARGE SCALE GENOMIC DNA]</scope>
    <source>
        <strain evidence="8">ATCC 10895 / CBS 109.51 / FGSC 9923 / NRRL Y-1056</strain>
    </source>
</reference>
<dbReference type="PANTHER" id="PTHR47807:SF1">
    <property type="entry name" value="PROTEIN TBF1"/>
    <property type="match status" value="1"/>
</dbReference>
<dbReference type="FunFam" id="1.10.10.60:FF:000137">
    <property type="entry name" value="MYB DNA binding protein"/>
    <property type="match status" value="1"/>
</dbReference>
<feature type="region of interest" description="Disordered" evidence="4">
    <location>
        <begin position="366"/>
        <end position="386"/>
    </location>
</feature>
<dbReference type="PROSITE" id="PS50090">
    <property type="entry name" value="MYB_LIKE"/>
    <property type="match status" value="1"/>
</dbReference>
<dbReference type="SUPFAM" id="SSF46689">
    <property type="entry name" value="Homeodomain-like"/>
    <property type="match status" value="1"/>
</dbReference>
<dbReference type="RefSeq" id="NP_983498.1">
    <property type="nucleotide sequence ID" value="NM_208851.1"/>
</dbReference>
<keyword evidence="2" id="KW-0539">Nucleus</keyword>
<dbReference type="GO" id="GO:0006338">
    <property type="term" value="P:chromatin remodeling"/>
    <property type="evidence" value="ECO:0007669"/>
    <property type="project" value="EnsemblFungi"/>
</dbReference>
<sequence>MALGIPYLHEYDEDTLKQRLEAVLPGLPYATQLTLKSLPLLNDISTQLLRLLTITPLHVLTGSVQEDKAAQAEHELFHVLVDALIEVKEVYGDTSLLTVYDVAPGIWFPGCDPPLILRNFEQFVLATIRKCNLVMFMLTLLGKFQYGFQFLNECFIDIFCPSNSYSTSDGGKDTGSYSVQSNASFTPCTSTFSGSLTSAIGGRLLKTHTVLYLNMKTQAFIAAMEQEDPLLNRKQILDTLFPADMATYLQLKSGEPANEFQLTPSEKDFITRCQRRRETLEANTDLRDIMELYKWSDFLKEFLAYVSKNVSLLVFGKRAKCAAPKQFELSDSLGYAPIQNARLSSAVHPSDSSITPAAVNTPIASASPNEVDQRTDGVKAPNGVSSCSVPSGHLNEPIIARKKLQQKRMWVKEEEEALISALKVYGPAWSKILEYHGAGGSVSETLKNRTQVQLKDKARNWKMHYLKKGAPVPFYLLKVTGNLEREEKFKKRSKAKRKSKGSPSQ</sequence>
<evidence type="ECO:0000256" key="4">
    <source>
        <dbReference type="SAM" id="MobiDB-lite"/>
    </source>
</evidence>
<dbReference type="OrthoDB" id="3366990at2759"/>
<dbReference type="Gene3D" id="1.10.10.60">
    <property type="entry name" value="Homeodomain-like"/>
    <property type="match status" value="1"/>
</dbReference>
<dbReference type="InParanoid" id="Q75C21"/>
<dbReference type="GeneID" id="4619628"/>
<evidence type="ECO:0000256" key="3">
    <source>
        <dbReference type="ARBA" id="ARBA00023306"/>
    </source>
</evidence>
<dbReference type="Pfam" id="PF00249">
    <property type="entry name" value="Myb_DNA-binding"/>
    <property type="match status" value="1"/>
</dbReference>
<dbReference type="InterPro" id="IPR001005">
    <property type="entry name" value="SANT/Myb"/>
</dbReference>
<evidence type="ECO:0000256" key="2">
    <source>
        <dbReference type="ARBA" id="ARBA00023242"/>
    </source>
</evidence>
<evidence type="ECO:0000313" key="8">
    <source>
        <dbReference type="Proteomes" id="UP000000591"/>
    </source>
</evidence>
<proteinExistence type="predicted"/>
<dbReference type="InterPro" id="IPR013867">
    <property type="entry name" value="Telomere_rpt-bd_fac_dimer_dom"/>
</dbReference>
<accession>Q75C21</accession>
<feature type="domain" description="HTH myb-type" evidence="6">
    <location>
        <begin position="402"/>
        <end position="458"/>
    </location>
</feature>
<organism evidence="7 8">
    <name type="scientific">Eremothecium gossypii (strain ATCC 10895 / CBS 109.51 / FGSC 9923 / NRRL Y-1056)</name>
    <name type="common">Yeast</name>
    <name type="synonym">Ashbya gossypii</name>
    <dbReference type="NCBI Taxonomy" id="284811"/>
    <lineage>
        <taxon>Eukaryota</taxon>
        <taxon>Fungi</taxon>
        <taxon>Dikarya</taxon>
        <taxon>Ascomycota</taxon>
        <taxon>Saccharomycotina</taxon>
        <taxon>Saccharomycetes</taxon>
        <taxon>Saccharomycetales</taxon>
        <taxon>Saccharomycetaceae</taxon>
        <taxon>Eremothecium</taxon>
    </lineage>
</organism>
<dbReference type="GO" id="GO:0042803">
    <property type="term" value="F:protein homodimerization activity"/>
    <property type="evidence" value="ECO:0007669"/>
    <property type="project" value="InterPro"/>
</dbReference>
<dbReference type="GO" id="GO:0010833">
    <property type="term" value="P:telomere maintenance via telomere lengthening"/>
    <property type="evidence" value="ECO:0000318"/>
    <property type="project" value="GO_Central"/>
</dbReference>
<dbReference type="HOGENOM" id="CLU_008791_4_0_1"/>
<keyword evidence="1" id="KW-0238">DNA-binding</keyword>
<evidence type="ECO:0000259" key="5">
    <source>
        <dbReference type="PROSITE" id="PS50090"/>
    </source>
</evidence>
<dbReference type="InterPro" id="IPR009057">
    <property type="entry name" value="Homeodomain-like_sf"/>
</dbReference>
<dbReference type="GO" id="GO:0043035">
    <property type="term" value="F:chromatin insulator sequence binding"/>
    <property type="evidence" value="ECO:0007669"/>
    <property type="project" value="EnsemblFungi"/>
</dbReference>
<reference evidence="8" key="2">
    <citation type="journal article" date="2013" name="G3 (Bethesda)">
        <title>Genomes of Ashbya fungi isolated from insects reveal four mating-type loci, numerous translocations, lack of transposons, and distinct gene duplications.</title>
        <authorList>
            <person name="Dietrich F.S."/>
            <person name="Voegeli S."/>
            <person name="Kuo S."/>
            <person name="Philippsen P."/>
        </authorList>
    </citation>
    <scope>GENOME REANNOTATION</scope>
    <source>
        <strain evidence="8">ATCC 10895 / CBS 109.51 / FGSC 9923 / NRRL Y-1056</strain>
    </source>
</reference>
<keyword evidence="3" id="KW-0131">Cell cycle</keyword>